<reference evidence="1 2" key="1">
    <citation type="submission" date="2018-02" db="EMBL/GenBank/DDBJ databases">
        <title>Draft genome of wild Prunus yedoensis var. nudiflora.</title>
        <authorList>
            <person name="Baek S."/>
            <person name="Kim J.-H."/>
            <person name="Choi K."/>
            <person name="Kim G.-B."/>
            <person name="Cho A."/>
            <person name="Jang H."/>
            <person name="Shin C.-H."/>
            <person name="Yu H.-J."/>
            <person name="Mun J.-H."/>
        </authorList>
    </citation>
    <scope>NUCLEOTIDE SEQUENCE [LARGE SCALE GENOMIC DNA]</scope>
    <source>
        <strain evidence="2">cv. Jeju island</strain>
        <tissue evidence="1">Leaf</tissue>
    </source>
</reference>
<accession>A0A314ZUK5</accession>
<dbReference type="Proteomes" id="UP000250321">
    <property type="component" value="Unassembled WGS sequence"/>
</dbReference>
<dbReference type="OrthoDB" id="1707020at2759"/>
<dbReference type="STRING" id="2094558.A0A314ZUK5"/>
<sequence length="91" mass="10092">MRSQIHLFWGNMLFERSQVECKLGLDGWKKNLDAAVERFKLAGASEADISLVLKNHFSNGDGVEVDGKKVQNLGSDVPVEANKYNEILSGK</sequence>
<name>A0A314ZUK5_PRUYE</name>
<dbReference type="PANTHER" id="PTHR46183">
    <property type="entry name" value="PROTEIN CLMP1"/>
    <property type="match status" value="1"/>
</dbReference>
<protein>
    <submittedName>
        <fullName evidence="1">Uncharacterized protein</fullName>
    </submittedName>
</protein>
<dbReference type="PANTHER" id="PTHR46183:SF8">
    <property type="entry name" value="PROTEIN CLMP1"/>
    <property type="match status" value="1"/>
</dbReference>
<proteinExistence type="predicted"/>
<comment type="caution">
    <text evidence="1">The sequence shown here is derived from an EMBL/GenBank/DDBJ whole genome shotgun (WGS) entry which is preliminary data.</text>
</comment>
<keyword evidence="2" id="KW-1185">Reference proteome</keyword>
<dbReference type="InterPro" id="IPR044517">
    <property type="entry name" value="PHOX1-4"/>
</dbReference>
<evidence type="ECO:0000313" key="2">
    <source>
        <dbReference type="Proteomes" id="UP000250321"/>
    </source>
</evidence>
<organism evidence="1 2">
    <name type="scientific">Prunus yedoensis var. nudiflora</name>
    <dbReference type="NCBI Taxonomy" id="2094558"/>
    <lineage>
        <taxon>Eukaryota</taxon>
        <taxon>Viridiplantae</taxon>
        <taxon>Streptophyta</taxon>
        <taxon>Embryophyta</taxon>
        <taxon>Tracheophyta</taxon>
        <taxon>Spermatophyta</taxon>
        <taxon>Magnoliopsida</taxon>
        <taxon>eudicotyledons</taxon>
        <taxon>Gunneridae</taxon>
        <taxon>Pentapetalae</taxon>
        <taxon>rosids</taxon>
        <taxon>fabids</taxon>
        <taxon>Rosales</taxon>
        <taxon>Rosaceae</taxon>
        <taxon>Amygdaloideae</taxon>
        <taxon>Amygdaleae</taxon>
        <taxon>Prunus</taxon>
    </lineage>
</organism>
<gene>
    <name evidence="1" type="ORF">Pyn_04467</name>
</gene>
<dbReference type="AlphaFoldDB" id="A0A314ZUK5"/>
<dbReference type="EMBL" id="PJQY01000019">
    <property type="protein sequence ID" value="PQQ21144.1"/>
    <property type="molecule type" value="Genomic_DNA"/>
</dbReference>
<evidence type="ECO:0000313" key="1">
    <source>
        <dbReference type="EMBL" id="PQQ21144.1"/>
    </source>
</evidence>